<keyword evidence="7" id="KW-1185">Reference proteome</keyword>
<evidence type="ECO:0000256" key="3">
    <source>
        <dbReference type="PIRSR" id="PIRSR600407-1"/>
    </source>
</evidence>
<dbReference type="GO" id="GO:0017111">
    <property type="term" value="F:ribonucleoside triphosphate phosphatase activity"/>
    <property type="evidence" value="ECO:0007669"/>
    <property type="project" value="TreeGrafter"/>
</dbReference>
<name>A0A553PAF1_TIGCA</name>
<dbReference type="Proteomes" id="UP000318571">
    <property type="component" value="Chromosome 2"/>
</dbReference>
<accession>A0A553PAF1</accession>
<keyword evidence="5" id="KW-1133">Transmembrane helix</keyword>
<dbReference type="Pfam" id="PF01150">
    <property type="entry name" value="GDA1_CD39"/>
    <property type="match status" value="1"/>
</dbReference>
<dbReference type="GO" id="GO:0045134">
    <property type="term" value="F:UDP phosphatase activity"/>
    <property type="evidence" value="ECO:0007669"/>
    <property type="project" value="TreeGrafter"/>
</dbReference>
<keyword evidence="4" id="KW-0547">Nucleotide-binding</keyword>
<feature type="active site" description="Proton acceptor" evidence="3">
    <location>
        <position position="287"/>
    </location>
</feature>
<evidence type="ECO:0000256" key="5">
    <source>
        <dbReference type="SAM" id="Phobius"/>
    </source>
</evidence>
<feature type="transmembrane region" description="Helical" evidence="5">
    <location>
        <begin position="113"/>
        <end position="135"/>
    </location>
</feature>
<sequence length="631" mass="70629">MSANDAPQVEAPSQERERLVRPNRVPIKIISTLSTHKGSEVFQVHREQRVGNVLLAYLQGKNFPEGNAYCLRDEDGLLLWNSYPIGDLVSSNDPIVLYVCMAPNGEKNIPRMCLYVIVVWALMLFTFIFFLNIFAPSILSRSSTDPAPLHAASIANRYEVVVDAGSVHTDVSLYEWGAKINDTGVVQEIFSCETAAGQGVSSFVQKPEAVQDYLLNSSCLLDAISRVPEDQKGSTDIFLGTTAGMRILNATNPIAAQQIIGNISLALNKTKLHYTKPNALILSGDAEGVMGWISSNYLSHKFAVSPNASDSDISDQEPMGALDWGGASAQITFIPRDSSQGNRVVNLFKKQYNVFTKSNLCYGQAEGLKRYLVGLIFKQYQTNGRIEFNLQSPCHPKGKKTYKTDAKALLESPCARYKDGEFQKMLDGVSGNSTFTFIGQSDPARCKQEIRPQFHLSRCRSTYEQGHCLNSSSIPKPQDDAKFLAFSTYWYLLHALQENHTQVGEAHFEGMSEKLCSSSYGFTSFMSKYGADYRHNSCFKSVFMDLLLSEGYKKDDWVNISFVKRVSDAEVGWTLGYMLQKTNQIPDRVLYVMEQRTVFLITLFATSFYAAIIYMLWYICTYSGNDKMVQR</sequence>
<comment type="similarity">
    <text evidence="1">Belongs to the GDA1/CD39 NTPase family.</text>
</comment>
<dbReference type="GO" id="GO:0005524">
    <property type="term" value="F:ATP binding"/>
    <property type="evidence" value="ECO:0007669"/>
    <property type="project" value="UniProtKB-KW"/>
</dbReference>
<reference evidence="6 7" key="1">
    <citation type="journal article" date="2018" name="Nat. Ecol. Evol.">
        <title>Genomic signatures of mitonuclear coevolution across populations of Tigriopus californicus.</title>
        <authorList>
            <person name="Barreto F.S."/>
            <person name="Watson E.T."/>
            <person name="Lima T.G."/>
            <person name="Willett C.S."/>
            <person name="Edmands S."/>
            <person name="Li W."/>
            <person name="Burton R.S."/>
        </authorList>
    </citation>
    <scope>NUCLEOTIDE SEQUENCE [LARGE SCALE GENOMIC DNA]</scope>
    <source>
        <strain evidence="6 7">San Diego</strain>
    </source>
</reference>
<keyword evidence="5" id="KW-0812">Transmembrane</keyword>
<dbReference type="OrthoDB" id="6372431at2759"/>
<dbReference type="STRING" id="6832.A0A553PAF1"/>
<keyword evidence="4" id="KW-0067">ATP-binding</keyword>
<keyword evidence="5" id="KW-0472">Membrane</keyword>
<dbReference type="CDD" id="cd24044">
    <property type="entry name" value="ASKHA_NBD_NTPDase1-like"/>
    <property type="match status" value="1"/>
</dbReference>
<evidence type="ECO:0000313" key="7">
    <source>
        <dbReference type="Proteomes" id="UP000318571"/>
    </source>
</evidence>
<dbReference type="InterPro" id="IPR000407">
    <property type="entry name" value="GDA1_CD39_NTPase"/>
</dbReference>
<comment type="caution">
    <text evidence="6">The sequence shown here is derived from an EMBL/GenBank/DDBJ whole genome shotgun (WGS) entry which is preliminary data.</text>
</comment>
<feature type="binding site" evidence="4">
    <location>
        <begin position="326"/>
        <end position="330"/>
    </location>
    <ligand>
        <name>ATP</name>
        <dbReference type="ChEBI" id="CHEBI:30616"/>
    </ligand>
</feature>
<dbReference type="PANTHER" id="PTHR11782:SF83">
    <property type="entry name" value="GUANOSINE-DIPHOSPHATASE"/>
    <property type="match status" value="1"/>
</dbReference>
<evidence type="ECO:0000256" key="4">
    <source>
        <dbReference type="PIRSR" id="PIRSR600407-2"/>
    </source>
</evidence>
<dbReference type="Gene3D" id="3.30.420.40">
    <property type="match status" value="1"/>
</dbReference>
<evidence type="ECO:0000256" key="1">
    <source>
        <dbReference type="ARBA" id="ARBA00009283"/>
    </source>
</evidence>
<organism evidence="6 7">
    <name type="scientific">Tigriopus californicus</name>
    <name type="common">Marine copepod</name>
    <dbReference type="NCBI Taxonomy" id="6832"/>
    <lineage>
        <taxon>Eukaryota</taxon>
        <taxon>Metazoa</taxon>
        <taxon>Ecdysozoa</taxon>
        <taxon>Arthropoda</taxon>
        <taxon>Crustacea</taxon>
        <taxon>Multicrustacea</taxon>
        <taxon>Hexanauplia</taxon>
        <taxon>Copepoda</taxon>
        <taxon>Harpacticoida</taxon>
        <taxon>Harpacticidae</taxon>
        <taxon>Tigriopus</taxon>
    </lineage>
</organism>
<evidence type="ECO:0000256" key="2">
    <source>
        <dbReference type="ARBA" id="ARBA00022801"/>
    </source>
</evidence>
<dbReference type="EMBL" id="VCGU01000005">
    <property type="protein sequence ID" value="TRY74660.1"/>
    <property type="molecule type" value="Genomic_DNA"/>
</dbReference>
<keyword evidence="2" id="KW-0378">Hydrolase</keyword>
<dbReference type="GO" id="GO:0009134">
    <property type="term" value="P:nucleoside diphosphate catabolic process"/>
    <property type="evidence" value="ECO:0007669"/>
    <property type="project" value="TreeGrafter"/>
</dbReference>
<dbReference type="GO" id="GO:0004382">
    <property type="term" value="F:GDP phosphatase activity"/>
    <property type="evidence" value="ECO:0007669"/>
    <property type="project" value="TreeGrafter"/>
</dbReference>
<dbReference type="AlphaFoldDB" id="A0A553PAF1"/>
<dbReference type="OMA" id="DIYLTAC"/>
<evidence type="ECO:0000313" key="6">
    <source>
        <dbReference type="EMBL" id="TRY74660.1"/>
    </source>
</evidence>
<dbReference type="PANTHER" id="PTHR11782">
    <property type="entry name" value="ADENOSINE/GUANOSINE DIPHOSPHATASE"/>
    <property type="match status" value="1"/>
</dbReference>
<dbReference type="Gene3D" id="3.30.420.150">
    <property type="entry name" value="Exopolyphosphatase. Domain 2"/>
    <property type="match status" value="1"/>
</dbReference>
<protein>
    <submittedName>
        <fullName evidence="6">Uncharacterized protein</fullName>
    </submittedName>
</protein>
<gene>
    <name evidence="6" type="ORF">TCAL_00713</name>
</gene>
<proteinExistence type="inferred from homology"/>
<feature type="transmembrane region" description="Helical" evidence="5">
    <location>
        <begin position="598"/>
        <end position="620"/>
    </location>
</feature>
<dbReference type="GO" id="GO:0005886">
    <property type="term" value="C:plasma membrane"/>
    <property type="evidence" value="ECO:0007669"/>
    <property type="project" value="TreeGrafter"/>
</dbReference>